<keyword evidence="1" id="KW-1133">Transmembrane helix</keyword>
<protein>
    <submittedName>
        <fullName evidence="3">Uncharacterized protein</fullName>
    </submittedName>
</protein>
<keyword evidence="2" id="KW-1185">Reference proteome</keyword>
<keyword evidence="1" id="KW-0472">Membrane</keyword>
<evidence type="ECO:0000256" key="1">
    <source>
        <dbReference type="SAM" id="Phobius"/>
    </source>
</evidence>
<keyword evidence="1" id="KW-0812">Transmembrane</keyword>
<evidence type="ECO:0000313" key="3">
    <source>
        <dbReference type="WBParaSite" id="PDA_v2.g10465.t1"/>
    </source>
</evidence>
<name>A0A914NYD2_9BILA</name>
<organism evidence="2 3">
    <name type="scientific">Panagrolaimus davidi</name>
    <dbReference type="NCBI Taxonomy" id="227884"/>
    <lineage>
        <taxon>Eukaryota</taxon>
        <taxon>Metazoa</taxon>
        <taxon>Ecdysozoa</taxon>
        <taxon>Nematoda</taxon>
        <taxon>Chromadorea</taxon>
        <taxon>Rhabditida</taxon>
        <taxon>Tylenchina</taxon>
        <taxon>Panagrolaimomorpha</taxon>
        <taxon>Panagrolaimoidea</taxon>
        <taxon>Panagrolaimidae</taxon>
        <taxon>Panagrolaimus</taxon>
    </lineage>
</organism>
<feature type="transmembrane region" description="Helical" evidence="1">
    <location>
        <begin position="155"/>
        <end position="176"/>
    </location>
</feature>
<dbReference type="Proteomes" id="UP000887578">
    <property type="component" value="Unplaced"/>
</dbReference>
<dbReference type="AlphaFoldDB" id="A0A914NYD2"/>
<sequence length="177" mass="20401">MIKSSDEFFEDNIEPFYSEIGAFFGNFHPVKFTFTIYNNNSAHVSTSDGQNPEPFKVKGFNFTEGYIDQDSTKYKMITVLPFQIFNPLCQVKWTFYGKSVQRLNPTVEFHATHDDKEYFVADKRTRFSKVKIDNKPKNATINGNDTIPSSDASAAAFKTAMSFIIGLFFYYTLFLYI</sequence>
<proteinExistence type="predicted"/>
<accession>A0A914NYD2</accession>
<reference evidence="3" key="1">
    <citation type="submission" date="2022-11" db="UniProtKB">
        <authorList>
            <consortium name="WormBaseParasite"/>
        </authorList>
    </citation>
    <scope>IDENTIFICATION</scope>
</reference>
<dbReference type="WBParaSite" id="PDA_v2.g10465.t1">
    <property type="protein sequence ID" value="PDA_v2.g10465.t1"/>
    <property type="gene ID" value="PDA_v2.g10465"/>
</dbReference>
<evidence type="ECO:0000313" key="2">
    <source>
        <dbReference type="Proteomes" id="UP000887578"/>
    </source>
</evidence>